<dbReference type="Gene3D" id="3.30.1330.60">
    <property type="entry name" value="OmpA-like domain"/>
    <property type="match status" value="1"/>
</dbReference>
<comment type="subcellular location">
    <subcellularLocation>
        <location evidence="1">Cell outer membrane</location>
    </subcellularLocation>
</comment>
<dbReference type="RefSeq" id="WP_126842384.1">
    <property type="nucleotide sequence ID" value="NZ_PIQH01000009.1"/>
</dbReference>
<reference evidence="7 8" key="1">
    <citation type="journal article" date="2011" name="Front. Microbiol.">
        <title>Genomic signatures of strain selection and enhancement in Bacillus atrophaeus var. globigii, a historical biowarfare simulant.</title>
        <authorList>
            <person name="Gibbons H.S."/>
            <person name="Broomall S.M."/>
            <person name="McNew L.A."/>
            <person name="Daligault H."/>
            <person name="Chapman C."/>
            <person name="Bruce D."/>
            <person name="Karavis M."/>
            <person name="Krepps M."/>
            <person name="McGregor P.A."/>
            <person name="Hong C."/>
            <person name="Park K.H."/>
            <person name="Akmal A."/>
            <person name="Feldman A."/>
            <person name="Lin J.S."/>
            <person name="Chang W.E."/>
            <person name="Higgs B.W."/>
            <person name="Demirev P."/>
            <person name="Lindquist J."/>
            <person name="Liem A."/>
            <person name="Fochler E."/>
            <person name="Read T.D."/>
            <person name="Tapia R."/>
            <person name="Johnson S."/>
            <person name="Bishop-Lilly K.A."/>
            <person name="Detter C."/>
            <person name="Han C."/>
            <person name="Sozhamannan S."/>
            <person name="Rosenzweig C.N."/>
            <person name="Skowronski E.W."/>
        </authorList>
    </citation>
    <scope>NUCLEOTIDE SEQUENCE [LARGE SCALE GENOMIC DNA]</scope>
    <source>
        <strain evidence="7 8">CC-PW-9</strain>
    </source>
</reference>
<keyword evidence="3" id="KW-0998">Cell outer membrane</keyword>
<dbReference type="InterPro" id="IPR050330">
    <property type="entry name" value="Bact_OuterMem_StrucFunc"/>
</dbReference>
<dbReference type="Proteomes" id="UP000287996">
    <property type="component" value="Unassembled WGS sequence"/>
</dbReference>
<evidence type="ECO:0000313" key="7">
    <source>
        <dbReference type="EMBL" id="RUO78813.1"/>
    </source>
</evidence>
<name>A0A432ZLL6_9GAMM</name>
<evidence type="ECO:0000256" key="2">
    <source>
        <dbReference type="ARBA" id="ARBA00023136"/>
    </source>
</evidence>
<dbReference type="AlphaFoldDB" id="A0A432ZLL6"/>
<dbReference type="EMBL" id="PIQH01000009">
    <property type="protein sequence ID" value="RUO78813.1"/>
    <property type="molecule type" value="Genomic_DNA"/>
</dbReference>
<dbReference type="SUPFAM" id="SSF103088">
    <property type="entry name" value="OmpA-like"/>
    <property type="match status" value="1"/>
</dbReference>
<dbReference type="Pfam" id="PF18393">
    <property type="entry name" value="MotY_N"/>
    <property type="match status" value="1"/>
</dbReference>
<dbReference type="InterPro" id="IPR041544">
    <property type="entry name" value="MotY_N"/>
</dbReference>
<sequence length="300" mass="33775">MIKLAQLTLAVAVGATLSCASASAAVRHYGASLDNSEWQLAQASRLQCELSHTIPRYGKVEFVSRAGKQLNLTMHMDMRQLPDTYGVASIRSIAPKWQPGHGGYRLGDMRLYKQFDGELSKDLAWTLLSELEKGRLPTFFYQDWYNQRDKLTVSLSAVNFRPQYDEFMQCVGQLLPFSFEDISYTVLTYQSGNKGLTTSAKKKLAQISQYLQVDTDLDLVLVDSYTDSFGARYPNQQLSQRRADEIKQFFVQRGVAADRIMTVGHGENRPIASNDDNLGRDKNRRVIVQLSKPDNTGLAL</sequence>
<dbReference type="CDD" id="cd07185">
    <property type="entry name" value="OmpA_C-like"/>
    <property type="match status" value="1"/>
</dbReference>
<proteinExistence type="predicted"/>
<dbReference type="PRINTS" id="PR01021">
    <property type="entry name" value="OMPADOMAIN"/>
</dbReference>
<comment type="caution">
    <text evidence="7">The sequence shown here is derived from an EMBL/GenBank/DDBJ whole genome shotgun (WGS) entry which is preliminary data.</text>
</comment>
<dbReference type="Pfam" id="PF00691">
    <property type="entry name" value="OmpA"/>
    <property type="match status" value="1"/>
</dbReference>
<dbReference type="PRINTS" id="PR01023">
    <property type="entry name" value="NAFLGMOTY"/>
</dbReference>
<organism evidence="7 8">
    <name type="scientific">Idiomarina tyrosinivorans</name>
    <dbReference type="NCBI Taxonomy" id="1445662"/>
    <lineage>
        <taxon>Bacteria</taxon>
        <taxon>Pseudomonadati</taxon>
        <taxon>Pseudomonadota</taxon>
        <taxon>Gammaproteobacteria</taxon>
        <taxon>Alteromonadales</taxon>
        <taxon>Idiomarinaceae</taxon>
        <taxon>Idiomarina</taxon>
    </lineage>
</organism>
<gene>
    <name evidence="7" type="ORF">CWI84_09615</name>
</gene>
<dbReference type="PANTHER" id="PTHR30329:SF21">
    <property type="entry name" value="LIPOPROTEIN YIAD-RELATED"/>
    <property type="match status" value="1"/>
</dbReference>
<evidence type="ECO:0000256" key="1">
    <source>
        <dbReference type="ARBA" id="ARBA00004442"/>
    </source>
</evidence>
<evidence type="ECO:0000259" key="6">
    <source>
        <dbReference type="PROSITE" id="PS51123"/>
    </source>
</evidence>
<feature type="chain" id="PRO_5019103210" description="OmpA-like domain-containing protein" evidence="5">
    <location>
        <begin position="25"/>
        <end position="300"/>
    </location>
</feature>
<evidence type="ECO:0000313" key="8">
    <source>
        <dbReference type="Proteomes" id="UP000287996"/>
    </source>
</evidence>
<dbReference type="PROSITE" id="PS51123">
    <property type="entry name" value="OMPA_2"/>
    <property type="match status" value="1"/>
</dbReference>
<dbReference type="GO" id="GO:0009279">
    <property type="term" value="C:cell outer membrane"/>
    <property type="evidence" value="ECO:0007669"/>
    <property type="project" value="UniProtKB-SubCell"/>
</dbReference>
<keyword evidence="5" id="KW-0732">Signal</keyword>
<dbReference type="OrthoDB" id="6905929at2"/>
<keyword evidence="8" id="KW-1185">Reference proteome</keyword>
<evidence type="ECO:0000256" key="3">
    <source>
        <dbReference type="ARBA" id="ARBA00023237"/>
    </source>
</evidence>
<dbReference type="InterPro" id="IPR036737">
    <property type="entry name" value="OmpA-like_sf"/>
</dbReference>
<accession>A0A432ZLL6</accession>
<protein>
    <recommendedName>
        <fullName evidence="6">OmpA-like domain-containing protein</fullName>
    </recommendedName>
</protein>
<dbReference type="InterPro" id="IPR006664">
    <property type="entry name" value="OMP_bac"/>
</dbReference>
<feature type="signal peptide" evidence="5">
    <location>
        <begin position="1"/>
        <end position="24"/>
    </location>
</feature>
<evidence type="ECO:0000256" key="4">
    <source>
        <dbReference type="PROSITE-ProRule" id="PRU00473"/>
    </source>
</evidence>
<dbReference type="PROSITE" id="PS51257">
    <property type="entry name" value="PROKAR_LIPOPROTEIN"/>
    <property type="match status" value="1"/>
</dbReference>
<dbReference type="InterPro" id="IPR006665">
    <property type="entry name" value="OmpA-like"/>
</dbReference>
<dbReference type="PANTHER" id="PTHR30329">
    <property type="entry name" value="STATOR ELEMENT OF FLAGELLAR MOTOR COMPLEX"/>
    <property type="match status" value="1"/>
</dbReference>
<keyword evidence="2 4" id="KW-0472">Membrane</keyword>
<dbReference type="Gene3D" id="2.60.40.2540">
    <property type="match status" value="1"/>
</dbReference>
<evidence type="ECO:0000256" key="5">
    <source>
        <dbReference type="SAM" id="SignalP"/>
    </source>
</evidence>
<feature type="domain" description="OmpA-like" evidence="6">
    <location>
        <begin position="177"/>
        <end position="294"/>
    </location>
</feature>